<organism evidence="2">
    <name type="scientific">Leifsonia xyli subsp. cynodontis</name>
    <name type="common">Clavibacter xyli cynodontis</name>
    <dbReference type="NCBI Taxonomy" id="31966"/>
    <lineage>
        <taxon>Bacteria</taxon>
        <taxon>Bacillati</taxon>
        <taxon>Actinomycetota</taxon>
        <taxon>Actinomycetes</taxon>
        <taxon>Micrococcales</taxon>
        <taxon>Microbacteriaceae</taxon>
        <taxon>Leifsonia</taxon>
    </lineage>
</organism>
<sequence length="97" mass="11455">MTLLQMGERVRRPQPCSALLPHRDSHLDLRTRPSGLRGSSRHRHRDRGRDTVRHGRRLRHESRRHHRRCCGGFALRPDQGSRTGTRRRRCNRAISHS</sequence>
<dbReference type="AlphaFoldDB" id="Q6EEG0"/>
<geneLocation type="plasmid" evidence="2">
    <name>pCXC100</name>
</geneLocation>
<reference evidence="2" key="1">
    <citation type="submission" date="2003-09" db="EMBL/GenBank/DDBJ databases">
        <authorList>
            <person name="Li T."/>
            <person name="Yin P."/>
            <person name="Zhou Y."/>
            <person name="Zhang Y."/>
        </authorList>
    </citation>
    <scope>NUCLEOTIDE SEQUENCE</scope>
    <source>
        <plasmid evidence="2">pCXC100</plasmid>
    </source>
</reference>
<reference evidence="2" key="2">
    <citation type="journal article" date="2004" name="FEMS Microbiol. Lett.">
        <title>Characterization of the replicon of a 51-kb native plasmid from the gram-positive bacterium Leifsonia xyli subsp. cynodontis.</title>
        <authorList>
            <person name="Li T.-Y."/>
            <person name="Yin P."/>
            <person name="Zhou Y."/>
            <person name="Zhang Y."/>
            <person name="Zhang Y.-Y."/>
            <person name="Chen T.-A."/>
        </authorList>
    </citation>
    <scope>NUCLEOTIDE SEQUENCE</scope>
    <source>
        <plasmid evidence="2">pCXC100</plasmid>
    </source>
</reference>
<evidence type="ECO:0000256" key="1">
    <source>
        <dbReference type="SAM" id="MobiDB-lite"/>
    </source>
</evidence>
<keyword evidence="2" id="KW-0614">Plasmid</keyword>
<feature type="compositionally biased region" description="Basic residues" evidence="1">
    <location>
        <begin position="54"/>
        <end position="63"/>
    </location>
</feature>
<protein>
    <submittedName>
        <fullName evidence="2">Uncharacterized protein</fullName>
    </submittedName>
</protein>
<evidence type="ECO:0000313" key="2">
    <source>
        <dbReference type="EMBL" id="AAR27483.1"/>
    </source>
</evidence>
<proteinExistence type="predicted"/>
<feature type="region of interest" description="Disordered" evidence="1">
    <location>
        <begin position="76"/>
        <end position="97"/>
    </location>
</feature>
<name>Q6EEG0_LEIXC</name>
<feature type="compositionally biased region" description="Basic and acidic residues" evidence="1">
    <location>
        <begin position="21"/>
        <end position="31"/>
    </location>
</feature>
<accession>Q6EEG0</accession>
<dbReference type="EMBL" id="AY380839">
    <property type="protein sequence ID" value="AAR27483.1"/>
    <property type="molecule type" value="Genomic_DNA"/>
</dbReference>
<feature type="region of interest" description="Disordered" evidence="1">
    <location>
        <begin position="1"/>
        <end position="63"/>
    </location>
</feature>